<evidence type="ECO:0000256" key="3">
    <source>
        <dbReference type="RuleBase" id="RU004075"/>
    </source>
</evidence>
<dbReference type="PROSITE" id="PS00595">
    <property type="entry name" value="AA_TRANSFER_CLASS_5"/>
    <property type="match status" value="1"/>
</dbReference>
<dbReference type="InterPro" id="IPR015421">
    <property type="entry name" value="PyrdxlP-dep_Trfase_major"/>
</dbReference>
<feature type="domain" description="Aminotransferase class V" evidence="5">
    <location>
        <begin position="52"/>
        <end position="390"/>
    </location>
</feature>
<dbReference type="InterPro" id="IPR015422">
    <property type="entry name" value="PyrdxlP-dep_Trfase_small"/>
</dbReference>
<dbReference type="Proteomes" id="UP000017396">
    <property type="component" value="Chromosome"/>
</dbReference>
<dbReference type="OrthoDB" id="9804366at2"/>
<dbReference type="InterPro" id="IPR020578">
    <property type="entry name" value="Aminotrans_V_PyrdxlP_BS"/>
</dbReference>
<dbReference type="HOGENOM" id="CLU_003433_2_1_3"/>
<dbReference type="eggNOG" id="COG0520">
    <property type="taxonomic scope" value="Bacteria"/>
</dbReference>
<keyword evidence="2" id="KW-0663">Pyridoxal phosphate</keyword>
<dbReference type="PANTHER" id="PTHR43092:SF6">
    <property type="entry name" value="BLR1280 PROTEIN"/>
    <property type="match status" value="1"/>
</dbReference>
<dbReference type="PANTHER" id="PTHR43092">
    <property type="entry name" value="L-CYSTEINE DESULFHYDRASE"/>
    <property type="match status" value="1"/>
</dbReference>
<dbReference type="KEGG" id="glj:GKIL_1834"/>
<evidence type="ECO:0000313" key="7">
    <source>
        <dbReference type="Proteomes" id="UP000017396"/>
    </source>
</evidence>
<proteinExistence type="inferred from homology"/>
<dbReference type="InterPro" id="IPR000192">
    <property type="entry name" value="Aminotrans_V_dom"/>
</dbReference>
<name>U5QK69_GLOK1</name>
<comment type="similarity">
    <text evidence="3">Belongs to the class-V pyridoxal-phosphate-dependent aminotransferase family.</text>
</comment>
<keyword evidence="6" id="KW-0032">Aminotransferase</keyword>
<dbReference type="Gene3D" id="3.40.640.10">
    <property type="entry name" value="Type I PLP-dependent aspartate aminotransferase-like (Major domain)"/>
    <property type="match status" value="1"/>
</dbReference>
<comment type="cofactor">
    <cofactor evidence="1 4">
        <name>pyridoxal 5'-phosphate</name>
        <dbReference type="ChEBI" id="CHEBI:597326"/>
    </cofactor>
</comment>
<evidence type="ECO:0000256" key="2">
    <source>
        <dbReference type="ARBA" id="ARBA00022898"/>
    </source>
</evidence>
<evidence type="ECO:0000259" key="5">
    <source>
        <dbReference type="Pfam" id="PF00266"/>
    </source>
</evidence>
<evidence type="ECO:0000256" key="4">
    <source>
        <dbReference type="RuleBase" id="RU004504"/>
    </source>
</evidence>
<dbReference type="AlphaFoldDB" id="U5QK69"/>
<dbReference type="Pfam" id="PF00266">
    <property type="entry name" value="Aminotran_5"/>
    <property type="match status" value="1"/>
</dbReference>
<dbReference type="InterPro" id="IPR015424">
    <property type="entry name" value="PyrdxlP-dep_Trfase"/>
</dbReference>
<dbReference type="PATRIC" id="fig|1183438.3.peg.1797"/>
<dbReference type="GO" id="GO:0008483">
    <property type="term" value="F:transaminase activity"/>
    <property type="evidence" value="ECO:0007669"/>
    <property type="project" value="UniProtKB-KW"/>
</dbReference>
<evidence type="ECO:0000256" key="1">
    <source>
        <dbReference type="ARBA" id="ARBA00001933"/>
    </source>
</evidence>
<organism evidence="6 7">
    <name type="scientific">Gloeobacter kilaueensis (strain ATCC BAA-2537 / CCAP 1431/1 / ULC 316 / JS1)</name>
    <dbReference type="NCBI Taxonomy" id="1183438"/>
    <lineage>
        <taxon>Bacteria</taxon>
        <taxon>Bacillati</taxon>
        <taxon>Cyanobacteriota</taxon>
        <taxon>Cyanophyceae</taxon>
        <taxon>Gloeobacterales</taxon>
        <taxon>Gloeobacteraceae</taxon>
        <taxon>Gloeobacter</taxon>
    </lineage>
</organism>
<reference evidence="6 7" key="1">
    <citation type="journal article" date="2013" name="PLoS ONE">
        <title>Cultivation and Complete Genome Sequencing of Gloeobacter kilaueensis sp. nov., from a Lava Cave in Kilauea Caldera, Hawai'i.</title>
        <authorList>
            <person name="Saw J.H."/>
            <person name="Schatz M."/>
            <person name="Brown M.V."/>
            <person name="Kunkel D.D."/>
            <person name="Foster J.S."/>
            <person name="Shick H."/>
            <person name="Christensen S."/>
            <person name="Hou S."/>
            <person name="Wan X."/>
            <person name="Donachie S.P."/>
        </authorList>
    </citation>
    <scope>NUCLEOTIDE SEQUENCE [LARGE SCALE GENOMIC DNA]</scope>
    <source>
        <strain evidence="7">JS</strain>
    </source>
</reference>
<gene>
    <name evidence="6" type="ORF">GKIL_1834</name>
</gene>
<dbReference type="RefSeq" id="WP_023173205.1">
    <property type="nucleotide sequence ID" value="NC_022600.1"/>
</dbReference>
<accession>U5QK69</accession>
<dbReference type="Gene3D" id="3.90.1150.10">
    <property type="entry name" value="Aspartate Aminotransferase, domain 1"/>
    <property type="match status" value="1"/>
</dbReference>
<dbReference type="EMBL" id="CP003587">
    <property type="protein sequence ID" value="AGY58080.1"/>
    <property type="molecule type" value="Genomic_DNA"/>
</dbReference>
<evidence type="ECO:0000313" key="6">
    <source>
        <dbReference type="EMBL" id="AGY58080.1"/>
    </source>
</evidence>
<sequence>MAEDDPGLEKKRQLLAQLLRSEASKRDATGPATPERLSAHRELFAALQNKVYLNFGGQGPLPQPAIAAIAGAYAEIQRRGPFSNSGLGWMQQQMGRLRIAIAQELGTQPETIALTENVSLGCNIVLWGIDWQPGDHLLLSDCEYPGVLAAIEGLRRRFGIEVSACPLAGGSEAEAAPLVAEHLRPRTRLVVLSHIFWSTGGIAPLKAIAAACRAHPTEGPPVRLLVDAAQSVGMLPLDLPDLGVDYYAFTGHKWWCGPEGVGGLYVRPEAMGDLQPTFSSWRALPPDWPDTACWPDARRYEIATSAWPLIAALSSALALHNQWGTAHERYQRIRSLAIYLWEQLGHLQSSTALVRHQSDPPETGILTFSTGTAPAHLVQVLEAQGIFVRALPAPRAGVRVCVHYLTLKEEIDKFIAGLRQSLRR</sequence>
<keyword evidence="7" id="KW-1185">Reference proteome</keyword>
<keyword evidence="6" id="KW-0808">Transferase</keyword>
<protein>
    <submittedName>
        <fullName evidence="6">Aminotransferase class V</fullName>
    </submittedName>
</protein>
<dbReference type="SUPFAM" id="SSF53383">
    <property type="entry name" value="PLP-dependent transferases"/>
    <property type="match status" value="1"/>
</dbReference>
<dbReference type="STRING" id="1183438.GKIL_1834"/>